<dbReference type="EMBL" id="LAZR01047326">
    <property type="protein sequence ID" value="KKK94475.1"/>
    <property type="molecule type" value="Genomic_DNA"/>
</dbReference>
<evidence type="ECO:0000313" key="1">
    <source>
        <dbReference type="EMBL" id="KKK94475.1"/>
    </source>
</evidence>
<sequence length="66" mass="7424">LLVDVNIIGEGWDEYSLPLEMSIVRVEKKGVALKFAETLADLSPQESHWESDAITMRDQGLTIYSD</sequence>
<comment type="caution">
    <text evidence="1">The sequence shown here is derived from an EMBL/GenBank/DDBJ whole genome shotgun (WGS) entry which is preliminary data.</text>
</comment>
<protein>
    <submittedName>
        <fullName evidence="1">Uncharacterized protein</fullName>
    </submittedName>
</protein>
<accession>A0A0F9A8I0</accession>
<name>A0A0F9A8I0_9ZZZZ</name>
<dbReference type="AlphaFoldDB" id="A0A0F9A8I0"/>
<feature type="non-terminal residue" evidence="1">
    <location>
        <position position="1"/>
    </location>
</feature>
<reference evidence="1" key="1">
    <citation type="journal article" date="2015" name="Nature">
        <title>Complex archaea that bridge the gap between prokaryotes and eukaryotes.</title>
        <authorList>
            <person name="Spang A."/>
            <person name="Saw J.H."/>
            <person name="Jorgensen S.L."/>
            <person name="Zaremba-Niedzwiedzka K."/>
            <person name="Martijn J."/>
            <person name="Lind A.E."/>
            <person name="van Eijk R."/>
            <person name="Schleper C."/>
            <person name="Guy L."/>
            <person name="Ettema T.J."/>
        </authorList>
    </citation>
    <scope>NUCLEOTIDE SEQUENCE</scope>
</reference>
<proteinExistence type="predicted"/>
<organism evidence="1">
    <name type="scientific">marine sediment metagenome</name>
    <dbReference type="NCBI Taxonomy" id="412755"/>
    <lineage>
        <taxon>unclassified sequences</taxon>
        <taxon>metagenomes</taxon>
        <taxon>ecological metagenomes</taxon>
    </lineage>
</organism>
<gene>
    <name evidence="1" type="ORF">LCGC14_2682510</name>
</gene>